<reference evidence="1 2" key="1">
    <citation type="journal article" date="2011" name="PLoS Genet.">
        <title>Comparative genomic analysis of human fungal pathogens causing paracoccidioidomycosis.</title>
        <authorList>
            <person name="Desjardins C.A."/>
            <person name="Champion M.D."/>
            <person name="Holder J.W."/>
            <person name="Muszewska A."/>
            <person name="Goldberg J."/>
            <person name="Bailao A.M."/>
            <person name="Brigido M.M."/>
            <person name="Ferreira M.E."/>
            <person name="Garcia A.M."/>
            <person name="Grynberg M."/>
            <person name="Gujja S."/>
            <person name="Heiman D.I."/>
            <person name="Henn M.R."/>
            <person name="Kodira C.D."/>
            <person name="Leon-Narvaez H."/>
            <person name="Longo L.V."/>
            <person name="Ma L.J."/>
            <person name="Malavazi I."/>
            <person name="Matsuo A.L."/>
            <person name="Morais F.V."/>
            <person name="Pereira M."/>
            <person name="Rodriguez-Brito S."/>
            <person name="Sakthikumar S."/>
            <person name="Salem-Izacc S.M."/>
            <person name="Sykes S.M."/>
            <person name="Teixeira M.M."/>
            <person name="Vallejo M.C."/>
            <person name="Walter M.E."/>
            <person name="Yandava C."/>
            <person name="Young S."/>
            <person name="Zeng Q."/>
            <person name="Zucker J."/>
            <person name="Felipe M.S."/>
            <person name="Goldman G.H."/>
            <person name="Haas B.J."/>
            <person name="McEwen J.G."/>
            <person name="Nino-Vega G."/>
            <person name="Puccia R."/>
            <person name="San-Blas G."/>
            <person name="Soares C.M."/>
            <person name="Birren B.W."/>
            <person name="Cuomo C.A."/>
        </authorList>
    </citation>
    <scope>NUCLEOTIDE SEQUENCE [LARGE SCALE GENOMIC DNA]</scope>
    <source>
        <strain evidence="2">ATCC MYA-826 / Pb01</strain>
    </source>
</reference>
<dbReference type="VEuPathDB" id="FungiDB:PAAG_12376"/>
<sequence length="119" mass="13558">MAAHTRGLEFLGWINERTGISYYLVDLPDRVVKLAPHAEYAHSTKRPAPQPKFPRSNLADYGCANNVSTLLEMLPQSKRLRSRALATALQRRNKQQRANGLVILGRTRGWEKDLDFRCP</sequence>
<evidence type="ECO:0000313" key="2">
    <source>
        <dbReference type="Proteomes" id="UP000002059"/>
    </source>
</evidence>
<gene>
    <name evidence="1" type="ORF">PAAG_12376</name>
</gene>
<protein>
    <submittedName>
        <fullName evidence="1">Uncharacterized protein</fullName>
    </submittedName>
</protein>
<evidence type="ECO:0000313" key="1">
    <source>
        <dbReference type="EMBL" id="KGQ00949.1"/>
    </source>
</evidence>
<dbReference type="AlphaFoldDB" id="A0A0A2VJ57"/>
<dbReference type="KEGG" id="pbl:PAAG_12376"/>
<dbReference type="GeneID" id="26971056"/>
<proteinExistence type="predicted"/>
<dbReference type="HOGENOM" id="CLU_2062186_0_0_1"/>
<dbReference type="EMBL" id="KN294014">
    <property type="protein sequence ID" value="KGQ00949.1"/>
    <property type="molecule type" value="Genomic_DNA"/>
</dbReference>
<name>A0A0A2VJ57_PARBA</name>
<organism evidence="1 2">
    <name type="scientific">Paracoccidioides lutzii (strain ATCC MYA-826 / Pb01)</name>
    <name type="common">Paracoccidioides brasiliensis</name>
    <dbReference type="NCBI Taxonomy" id="502779"/>
    <lineage>
        <taxon>Eukaryota</taxon>
        <taxon>Fungi</taxon>
        <taxon>Dikarya</taxon>
        <taxon>Ascomycota</taxon>
        <taxon>Pezizomycotina</taxon>
        <taxon>Eurotiomycetes</taxon>
        <taxon>Eurotiomycetidae</taxon>
        <taxon>Onygenales</taxon>
        <taxon>Ajellomycetaceae</taxon>
        <taxon>Paracoccidioides</taxon>
    </lineage>
</organism>
<accession>A0A0A2VJ57</accession>
<keyword evidence="2" id="KW-1185">Reference proteome</keyword>
<dbReference type="Proteomes" id="UP000002059">
    <property type="component" value="Partially assembled WGS sequence"/>
</dbReference>
<dbReference type="RefSeq" id="XP_015702516.1">
    <property type="nucleotide sequence ID" value="XM_015847873.1"/>
</dbReference>